<dbReference type="GO" id="GO:0045892">
    <property type="term" value="P:negative regulation of DNA-templated transcription"/>
    <property type="evidence" value="ECO:0007669"/>
    <property type="project" value="TreeGrafter"/>
</dbReference>
<evidence type="ECO:0000256" key="4">
    <source>
        <dbReference type="ARBA" id="ARBA00023163"/>
    </source>
</evidence>
<keyword evidence="1" id="KW-0319">Glycerol metabolism</keyword>
<evidence type="ECO:0000256" key="3">
    <source>
        <dbReference type="ARBA" id="ARBA00023125"/>
    </source>
</evidence>
<dbReference type="SUPFAM" id="SSF55781">
    <property type="entry name" value="GAF domain-like"/>
    <property type="match status" value="1"/>
</dbReference>
<feature type="domain" description="HTH iclR-type" evidence="7">
    <location>
        <begin position="5"/>
        <end position="66"/>
    </location>
</feature>
<dbReference type="InterPro" id="IPR005471">
    <property type="entry name" value="Tscrpt_reg_IclR_N"/>
</dbReference>
<dbReference type="InterPro" id="IPR036390">
    <property type="entry name" value="WH_DNA-bd_sf"/>
</dbReference>
<dbReference type="Pfam" id="PF01614">
    <property type="entry name" value="IclR_C"/>
    <property type="match status" value="1"/>
</dbReference>
<dbReference type="InterPro" id="IPR029016">
    <property type="entry name" value="GAF-like_dom_sf"/>
</dbReference>
<dbReference type="FunFam" id="1.10.10.10:FF:000056">
    <property type="entry name" value="IclR family transcriptional regulator"/>
    <property type="match status" value="1"/>
</dbReference>
<evidence type="ECO:0000259" key="7">
    <source>
        <dbReference type="PROSITE" id="PS51077"/>
    </source>
</evidence>
<proteinExistence type="predicted"/>
<dbReference type="PROSITE" id="PS51077">
    <property type="entry name" value="HTH_ICLR"/>
    <property type="match status" value="1"/>
</dbReference>
<dbReference type="GO" id="GO:0003700">
    <property type="term" value="F:DNA-binding transcription factor activity"/>
    <property type="evidence" value="ECO:0007669"/>
    <property type="project" value="TreeGrafter"/>
</dbReference>
<dbReference type="InterPro" id="IPR036388">
    <property type="entry name" value="WH-like_DNA-bd_sf"/>
</dbReference>
<sequence length="250" mass="26544">MAMAGTPLGKALSLLEALENERGSASLGEVARTTGVTKPTAHRMLALLEERGYVRRLPNREYALGPRLITLGDYARGRNTLVTVAGPVLDRLVRQCGETVHLGVVSGRSLLLVDRREPADEAVRLAVLPSSLTSLHASAAGKVLLAFGPDTLLEQVIENGLSRYTAHTITSSDELRAELRQVCAQGYALNEQERNEGIRAVAVPVLTADGRCAAALSAAGPIRRLTADGLDRARTLLARGAAEIAAADIR</sequence>
<dbReference type="Proteomes" id="UP000680866">
    <property type="component" value="Chromosome"/>
</dbReference>
<dbReference type="Pfam" id="PF09339">
    <property type="entry name" value="HTH_IclR"/>
    <property type="match status" value="1"/>
</dbReference>
<dbReference type="PANTHER" id="PTHR30136:SF35">
    <property type="entry name" value="HTH-TYPE TRANSCRIPTIONAL REGULATOR RV1719"/>
    <property type="match status" value="1"/>
</dbReference>
<keyword evidence="2" id="KW-0805">Transcription regulation</keyword>
<evidence type="ECO:0000256" key="1">
    <source>
        <dbReference type="ARBA" id="ARBA00022798"/>
    </source>
</evidence>
<dbReference type="Gene3D" id="1.10.10.10">
    <property type="entry name" value="Winged helix-like DNA-binding domain superfamily/Winged helix DNA-binding domain"/>
    <property type="match status" value="1"/>
</dbReference>
<dbReference type="PANTHER" id="PTHR30136">
    <property type="entry name" value="HELIX-TURN-HELIX TRANSCRIPTIONAL REGULATOR, ICLR FAMILY"/>
    <property type="match status" value="1"/>
</dbReference>
<accession>A0A810N232</accession>
<evidence type="ECO:0000256" key="2">
    <source>
        <dbReference type="ARBA" id="ARBA00023015"/>
    </source>
</evidence>
<dbReference type="AlphaFoldDB" id="A0A810N232"/>
<protein>
    <recommendedName>
        <fullName evidence="6">Glycerol operon regulatory protein</fullName>
    </recommendedName>
</protein>
<comment type="function">
    <text evidence="5">May be an activator protein for the gylABX operon.</text>
</comment>
<dbReference type="InterPro" id="IPR050707">
    <property type="entry name" value="HTH_MetabolicPath_Reg"/>
</dbReference>
<reference evidence="9" key="1">
    <citation type="submission" date="2020-08" db="EMBL/GenBank/DDBJ databases">
        <title>Whole genome shotgun sequence of Polymorphospora rubra NBRC 101157.</title>
        <authorList>
            <person name="Komaki H."/>
            <person name="Tamura T."/>
        </authorList>
    </citation>
    <scope>NUCLEOTIDE SEQUENCE</scope>
    <source>
        <strain evidence="9">NBRC 101157</strain>
    </source>
</reference>
<evidence type="ECO:0000256" key="5">
    <source>
        <dbReference type="ARBA" id="ARBA00058938"/>
    </source>
</evidence>
<evidence type="ECO:0000259" key="8">
    <source>
        <dbReference type="PROSITE" id="PS51078"/>
    </source>
</evidence>
<feature type="domain" description="IclR-ED" evidence="8">
    <location>
        <begin position="67"/>
        <end position="250"/>
    </location>
</feature>
<keyword evidence="4" id="KW-0804">Transcription</keyword>
<dbReference type="Gene3D" id="3.30.450.40">
    <property type="match status" value="1"/>
</dbReference>
<dbReference type="GO" id="GO:0006071">
    <property type="term" value="P:glycerol metabolic process"/>
    <property type="evidence" value="ECO:0007669"/>
    <property type="project" value="UniProtKB-KW"/>
</dbReference>
<dbReference type="KEGG" id="pry:Prubr_45230"/>
<keyword evidence="3" id="KW-0238">DNA-binding</keyword>
<dbReference type="GO" id="GO:0003677">
    <property type="term" value="F:DNA binding"/>
    <property type="evidence" value="ECO:0007669"/>
    <property type="project" value="UniProtKB-KW"/>
</dbReference>
<dbReference type="EMBL" id="AP023359">
    <property type="protein sequence ID" value="BCJ67502.1"/>
    <property type="molecule type" value="Genomic_DNA"/>
</dbReference>
<dbReference type="InterPro" id="IPR014757">
    <property type="entry name" value="Tscrpt_reg_IclR_C"/>
</dbReference>
<dbReference type="SMART" id="SM00346">
    <property type="entry name" value="HTH_ICLR"/>
    <property type="match status" value="1"/>
</dbReference>
<name>A0A810N232_9ACTN</name>
<gene>
    <name evidence="9" type="ORF">Prubr_45230</name>
</gene>
<organism evidence="9 10">
    <name type="scientific">Polymorphospora rubra</name>
    <dbReference type="NCBI Taxonomy" id="338584"/>
    <lineage>
        <taxon>Bacteria</taxon>
        <taxon>Bacillati</taxon>
        <taxon>Actinomycetota</taxon>
        <taxon>Actinomycetes</taxon>
        <taxon>Micromonosporales</taxon>
        <taxon>Micromonosporaceae</taxon>
        <taxon>Polymorphospora</taxon>
    </lineage>
</organism>
<evidence type="ECO:0000313" key="10">
    <source>
        <dbReference type="Proteomes" id="UP000680866"/>
    </source>
</evidence>
<dbReference type="SUPFAM" id="SSF46785">
    <property type="entry name" value="Winged helix' DNA-binding domain"/>
    <property type="match status" value="1"/>
</dbReference>
<dbReference type="PROSITE" id="PS51078">
    <property type="entry name" value="ICLR_ED"/>
    <property type="match status" value="1"/>
</dbReference>
<keyword evidence="10" id="KW-1185">Reference proteome</keyword>
<evidence type="ECO:0000256" key="6">
    <source>
        <dbReference type="ARBA" id="ARBA00070406"/>
    </source>
</evidence>
<evidence type="ECO:0000313" key="9">
    <source>
        <dbReference type="EMBL" id="BCJ67502.1"/>
    </source>
</evidence>